<comment type="caution">
    <text evidence="2">The sequence shown here is derived from an EMBL/GenBank/DDBJ whole genome shotgun (WGS) entry which is preliminary data.</text>
</comment>
<evidence type="ECO:0000256" key="1">
    <source>
        <dbReference type="SAM" id="MobiDB-lite"/>
    </source>
</evidence>
<accession>A0AAV1TGN5</accession>
<dbReference type="Proteomes" id="UP001162060">
    <property type="component" value="Unassembled WGS sequence"/>
</dbReference>
<dbReference type="AlphaFoldDB" id="A0AAV1TGN5"/>
<evidence type="ECO:0000313" key="3">
    <source>
        <dbReference type="Proteomes" id="UP001162060"/>
    </source>
</evidence>
<dbReference type="InterPro" id="IPR043502">
    <property type="entry name" value="DNA/RNA_pol_sf"/>
</dbReference>
<name>A0AAV1TGN5_9STRA</name>
<dbReference type="EMBL" id="CAKLBY020000046">
    <property type="protein sequence ID" value="CAK7917297.1"/>
    <property type="molecule type" value="Genomic_DNA"/>
</dbReference>
<dbReference type="InterPro" id="IPR043128">
    <property type="entry name" value="Rev_trsase/Diguanyl_cyclase"/>
</dbReference>
<evidence type="ECO:0000313" key="2">
    <source>
        <dbReference type="EMBL" id="CAK7917297.1"/>
    </source>
</evidence>
<reference evidence="2" key="1">
    <citation type="submission" date="2024-01" db="EMBL/GenBank/DDBJ databases">
        <authorList>
            <person name="Webb A."/>
        </authorList>
    </citation>
    <scope>NUCLEOTIDE SEQUENCE</scope>
    <source>
        <strain evidence="2">Pm1</strain>
    </source>
</reference>
<dbReference type="Gene3D" id="3.30.70.270">
    <property type="match status" value="1"/>
</dbReference>
<organism evidence="2 3">
    <name type="scientific">Peronospora matthiolae</name>
    <dbReference type="NCBI Taxonomy" id="2874970"/>
    <lineage>
        <taxon>Eukaryota</taxon>
        <taxon>Sar</taxon>
        <taxon>Stramenopiles</taxon>
        <taxon>Oomycota</taxon>
        <taxon>Peronosporomycetes</taxon>
        <taxon>Peronosporales</taxon>
        <taxon>Peronosporaceae</taxon>
        <taxon>Peronospora</taxon>
    </lineage>
</organism>
<dbReference type="SUPFAM" id="SSF56672">
    <property type="entry name" value="DNA/RNA polymerases"/>
    <property type="match status" value="1"/>
</dbReference>
<feature type="region of interest" description="Disordered" evidence="1">
    <location>
        <begin position="1"/>
        <end position="32"/>
    </location>
</feature>
<gene>
    <name evidence="2" type="ORF">PM001_LOCUS5568</name>
</gene>
<dbReference type="InterPro" id="IPR053134">
    <property type="entry name" value="RNA-dir_DNA_polymerase"/>
</dbReference>
<protein>
    <recommendedName>
        <fullName evidence="4">Reverse transcriptase domain-containing protein</fullName>
    </recommendedName>
</protein>
<sequence length="314" mass="35248">MEESSSVPESDKFQESYVEGVDPQPPGDAFSQESTETVNVLVNDGSSIGAYTLDLVTPPKSASEVVKLPTLESNRFLRDLRSNGIKQIYVLVTEDEYVADIRSAQVFAENERVLNRSSMDESVLDEKTRIERYTSQLWEYLKTNPLYKDLVGFRDVFPESVPCELPKDKCTRHEIELKPDSKYCVIKQWPLPREQVTAIEKFFADRLSASHVRVFADRLSAGCVTSPHSSPNFCVRKATGGWWIVHAFNKLNAATVPPQTPIPRMHVIIDGMAKSNIFSSTDLVDGFYQILMREPGTSHTKQRAPPVVCSGSVQ</sequence>
<dbReference type="PANTHER" id="PTHR24559">
    <property type="entry name" value="TRANSPOSON TY3-I GAG-POL POLYPROTEIN"/>
    <property type="match status" value="1"/>
</dbReference>
<proteinExistence type="predicted"/>
<evidence type="ECO:0008006" key="4">
    <source>
        <dbReference type="Google" id="ProtNLM"/>
    </source>
</evidence>
<dbReference type="Gene3D" id="3.10.10.10">
    <property type="entry name" value="HIV Type 1 Reverse Transcriptase, subunit A, domain 1"/>
    <property type="match status" value="1"/>
</dbReference>
<dbReference type="PANTHER" id="PTHR24559:SF444">
    <property type="entry name" value="REVERSE TRANSCRIPTASE DOMAIN-CONTAINING PROTEIN"/>
    <property type="match status" value="1"/>
</dbReference>